<dbReference type="AlphaFoldDB" id="A0A1Z3N7T8"/>
<dbReference type="EMBL" id="CP020946">
    <property type="protein sequence ID" value="ASD63507.1"/>
    <property type="molecule type" value="Genomic_DNA"/>
</dbReference>
<keyword evidence="2" id="KW-0472">Membrane</keyword>
<keyword evidence="2" id="KW-1133">Transmembrane helix</keyword>
<dbReference type="OrthoDB" id="9892089at2"/>
<name>A0A1Z3N7T8_BDEBC</name>
<feature type="transmembrane region" description="Helical" evidence="2">
    <location>
        <begin position="61"/>
        <end position="81"/>
    </location>
</feature>
<protein>
    <submittedName>
        <fullName evidence="3">Uncharacterized protein</fullName>
    </submittedName>
</protein>
<dbReference type="RefSeq" id="WP_088565043.1">
    <property type="nucleotide sequence ID" value="NZ_CP020946.1"/>
</dbReference>
<evidence type="ECO:0000313" key="4">
    <source>
        <dbReference type="Proteomes" id="UP000197003"/>
    </source>
</evidence>
<sequence length="85" mass="9167">MAAQHAGNPATHYGSPKQRKPTSPTHRPSITGSSSLNFNSIYQQAGEILESGRKYAVRHPYQIILGAVSVAGVGALAAYLLRRRH</sequence>
<evidence type="ECO:0000256" key="1">
    <source>
        <dbReference type="SAM" id="MobiDB-lite"/>
    </source>
</evidence>
<organism evidence="3 4">
    <name type="scientific">Bdellovibrio bacteriovorus</name>
    <dbReference type="NCBI Taxonomy" id="959"/>
    <lineage>
        <taxon>Bacteria</taxon>
        <taxon>Pseudomonadati</taxon>
        <taxon>Bdellovibrionota</taxon>
        <taxon>Bdellovibrionia</taxon>
        <taxon>Bdellovibrionales</taxon>
        <taxon>Pseudobdellovibrionaceae</taxon>
        <taxon>Bdellovibrio</taxon>
    </lineage>
</organism>
<proteinExistence type="predicted"/>
<keyword evidence="2" id="KW-0812">Transmembrane</keyword>
<gene>
    <name evidence="3" type="ORF">B9G79_07950</name>
</gene>
<accession>A0A1Z3N7T8</accession>
<feature type="region of interest" description="Disordered" evidence="1">
    <location>
        <begin position="1"/>
        <end position="36"/>
    </location>
</feature>
<evidence type="ECO:0000313" key="3">
    <source>
        <dbReference type="EMBL" id="ASD63507.1"/>
    </source>
</evidence>
<dbReference type="Proteomes" id="UP000197003">
    <property type="component" value="Chromosome"/>
</dbReference>
<reference evidence="3 4" key="1">
    <citation type="submission" date="2017-04" db="EMBL/GenBank/DDBJ databases">
        <title>Whole genome sequence of Bdellovibrio bacteriovorus strain SSB218315.</title>
        <authorList>
            <person name="Oyedara O."/>
            <person name="Rodriguez-Perez M.A."/>
        </authorList>
    </citation>
    <scope>NUCLEOTIDE SEQUENCE [LARGE SCALE GENOMIC DNA]</scope>
    <source>
        <strain evidence="3 4">SSB218315</strain>
    </source>
</reference>
<evidence type="ECO:0000256" key="2">
    <source>
        <dbReference type="SAM" id="Phobius"/>
    </source>
</evidence>
<feature type="compositionally biased region" description="Polar residues" evidence="1">
    <location>
        <begin position="21"/>
        <end position="36"/>
    </location>
</feature>